<dbReference type="CDD" id="cd06198">
    <property type="entry name" value="FNR_like_3"/>
    <property type="match status" value="1"/>
</dbReference>
<keyword evidence="4 13" id="KW-0812">Transmembrane</keyword>
<feature type="transmembrane region" description="Helical" evidence="13">
    <location>
        <begin position="34"/>
        <end position="60"/>
    </location>
</feature>
<dbReference type="GO" id="GO:0016020">
    <property type="term" value="C:membrane"/>
    <property type="evidence" value="ECO:0007669"/>
    <property type="project" value="UniProtKB-SubCell"/>
</dbReference>
<evidence type="ECO:0000313" key="16">
    <source>
        <dbReference type="Proteomes" id="UP000253831"/>
    </source>
</evidence>
<dbReference type="GO" id="GO:0046872">
    <property type="term" value="F:metal ion binding"/>
    <property type="evidence" value="ECO:0007669"/>
    <property type="project" value="UniProtKB-KW"/>
</dbReference>
<comment type="subcellular location">
    <subcellularLocation>
        <location evidence="2">Membrane</location>
        <topology evidence="2">Multi-pass membrane protein</topology>
    </subcellularLocation>
</comment>
<keyword evidence="6" id="KW-0479">Metal-binding</keyword>
<dbReference type="Pfam" id="PF08022">
    <property type="entry name" value="FAD_binding_8"/>
    <property type="match status" value="1"/>
</dbReference>
<dbReference type="GO" id="GO:0016491">
    <property type="term" value="F:oxidoreductase activity"/>
    <property type="evidence" value="ECO:0007669"/>
    <property type="project" value="UniProtKB-KW"/>
</dbReference>
<dbReference type="Gene3D" id="3.40.50.80">
    <property type="entry name" value="Nucleotide-binding domain of ferredoxin-NADP reductase (FNR) module"/>
    <property type="match status" value="1"/>
</dbReference>
<dbReference type="GO" id="GO:0051537">
    <property type="term" value="F:2 iron, 2 sulfur cluster binding"/>
    <property type="evidence" value="ECO:0007669"/>
    <property type="project" value="UniProtKB-KW"/>
</dbReference>
<evidence type="ECO:0000259" key="14">
    <source>
        <dbReference type="PROSITE" id="PS51384"/>
    </source>
</evidence>
<evidence type="ECO:0000256" key="6">
    <source>
        <dbReference type="ARBA" id="ARBA00022723"/>
    </source>
</evidence>
<dbReference type="InterPro" id="IPR050415">
    <property type="entry name" value="MRET"/>
</dbReference>
<evidence type="ECO:0000256" key="2">
    <source>
        <dbReference type="ARBA" id="ARBA00004141"/>
    </source>
</evidence>
<dbReference type="SUPFAM" id="SSF63380">
    <property type="entry name" value="Riboflavin synthase domain-like"/>
    <property type="match status" value="1"/>
</dbReference>
<feature type="transmembrane region" description="Helical" evidence="13">
    <location>
        <begin position="192"/>
        <end position="214"/>
    </location>
</feature>
<keyword evidence="3" id="KW-0285">Flavoprotein</keyword>
<evidence type="ECO:0000256" key="4">
    <source>
        <dbReference type="ARBA" id="ARBA00022692"/>
    </source>
</evidence>
<protein>
    <submittedName>
        <fullName evidence="15">Ferric reductase</fullName>
    </submittedName>
</protein>
<evidence type="ECO:0000256" key="12">
    <source>
        <dbReference type="ARBA" id="ARBA00023136"/>
    </source>
</evidence>
<comment type="cofactor">
    <cofactor evidence="1">
        <name>FAD</name>
        <dbReference type="ChEBI" id="CHEBI:57692"/>
    </cofactor>
</comment>
<dbReference type="AlphaFoldDB" id="A0A369XR34"/>
<name>A0A369XR34_9PROT</name>
<dbReference type="InterPro" id="IPR017938">
    <property type="entry name" value="Riboflavin_synthase-like_b-brl"/>
</dbReference>
<dbReference type="PRINTS" id="PR00409">
    <property type="entry name" value="PHDIOXRDTASE"/>
</dbReference>
<feature type="transmembrane region" description="Helical" evidence="13">
    <location>
        <begin position="136"/>
        <end position="153"/>
    </location>
</feature>
<dbReference type="InterPro" id="IPR039261">
    <property type="entry name" value="FNR_nucleotide-bd"/>
</dbReference>
<sequence length="437" mass="47262">MHRYVYVLLAALTAAWVSSQPLTALLTPAAERPWAFYVALLHGSGYLSATLMSVAMLLALRGPRLEALVGGLDQLYRVHRQVALLAIGLGATHYALKLASKALRRSGLLDKPEDAKSLSLQIFESWRPIAKDFGEWGLYVALALVAVALLRRIPYRYFARLHRLMPILFLLFVVHSVVFMPAPFWTAIAGPLAALLMVGGTVAAILSLSGWIGARRRTLGEVSEVHPIGLGVLEVHARLHGWKGHQSGQFALVTFDPREGAHPFTIASAWQGDGQVRFGIKSLGDYTRTLPSRLRAGDPVIVEGPYGRFDFVAEQARQIWIAGGIGLTPFVARLEALAVAGGKHPPVDLFYCTRQVDADIVARLTAGAAAAGVCLHVIDSSRGDSLSVERLLAEVPAWAEASIWFCGPTAFGLAIRAGLTARGLAPGAFHQEAFEFR</sequence>
<dbReference type="InterPro" id="IPR017927">
    <property type="entry name" value="FAD-bd_FR_type"/>
</dbReference>
<dbReference type="Proteomes" id="UP000253831">
    <property type="component" value="Unassembled WGS sequence"/>
</dbReference>
<evidence type="ECO:0000256" key="8">
    <source>
        <dbReference type="ARBA" id="ARBA00022989"/>
    </source>
</evidence>
<keyword evidence="10" id="KW-0408">Iron</keyword>
<dbReference type="PROSITE" id="PS51384">
    <property type="entry name" value="FAD_FR"/>
    <property type="match status" value="1"/>
</dbReference>
<evidence type="ECO:0000256" key="11">
    <source>
        <dbReference type="ARBA" id="ARBA00023014"/>
    </source>
</evidence>
<evidence type="ECO:0000256" key="10">
    <source>
        <dbReference type="ARBA" id="ARBA00023004"/>
    </source>
</evidence>
<feature type="domain" description="FAD-binding FR-type" evidence="14">
    <location>
        <begin position="215"/>
        <end position="312"/>
    </location>
</feature>
<organism evidence="15 16">
    <name type="scientific">Candidatus Accumulibacter meliphilus</name>
    <dbReference type="NCBI Taxonomy" id="2211374"/>
    <lineage>
        <taxon>Bacteria</taxon>
        <taxon>Pseudomonadati</taxon>
        <taxon>Pseudomonadota</taxon>
        <taxon>Betaproteobacteria</taxon>
        <taxon>Candidatus Accumulibacter</taxon>
    </lineage>
</organism>
<dbReference type="EMBL" id="QPGA01000004">
    <property type="protein sequence ID" value="RDE51855.1"/>
    <property type="molecule type" value="Genomic_DNA"/>
</dbReference>
<evidence type="ECO:0000256" key="7">
    <source>
        <dbReference type="ARBA" id="ARBA00022827"/>
    </source>
</evidence>
<comment type="caution">
    <text evidence="15">The sequence shown here is derived from an EMBL/GenBank/DDBJ whole genome shotgun (WGS) entry which is preliminary data.</text>
</comment>
<gene>
    <name evidence="15" type="ORF">DVS81_04330</name>
</gene>
<keyword evidence="8 13" id="KW-1133">Transmembrane helix</keyword>
<feature type="transmembrane region" description="Helical" evidence="13">
    <location>
        <begin position="165"/>
        <end position="186"/>
    </location>
</feature>
<dbReference type="Gene3D" id="2.40.30.10">
    <property type="entry name" value="Translation factors"/>
    <property type="match status" value="1"/>
</dbReference>
<evidence type="ECO:0000313" key="15">
    <source>
        <dbReference type="EMBL" id="RDE51855.1"/>
    </source>
</evidence>
<evidence type="ECO:0000256" key="13">
    <source>
        <dbReference type="SAM" id="Phobius"/>
    </source>
</evidence>
<evidence type="ECO:0000256" key="1">
    <source>
        <dbReference type="ARBA" id="ARBA00001974"/>
    </source>
</evidence>
<dbReference type="SUPFAM" id="SSF52343">
    <property type="entry name" value="Ferredoxin reductase-like, C-terminal NADP-linked domain"/>
    <property type="match status" value="1"/>
</dbReference>
<keyword evidence="12 13" id="KW-0472">Membrane</keyword>
<keyword evidence="5" id="KW-0001">2Fe-2S</keyword>
<keyword evidence="9" id="KW-0560">Oxidoreductase</keyword>
<evidence type="ECO:0000256" key="9">
    <source>
        <dbReference type="ARBA" id="ARBA00023002"/>
    </source>
</evidence>
<keyword evidence="11" id="KW-0411">Iron-sulfur</keyword>
<proteinExistence type="predicted"/>
<evidence type="ECO:0000256" key="3">
    <source>
        <dbReference type="ARBA" id="ARBA00022630"/>
    </source>
</evidence>
<reference evidence="15 16" key="1">
    <citation type="submission" date="2018-05" db="EMBL/GenBank/DDBJ databases">
        <title>Integrated omic analyses show evidence that a Ca. Accumulibacter phosphatis strain performs denitrification under micro-aerobic conditions.</title>
        <authorList>
            <person name="Camejo P.Y."/>
            <person name="Katherine M.D."/>
            <person name="Daniel N.R."/>
        </authorList>
    </citation>
    <scope>NUCLEOTIDE SEQUENCE [LARGE SCALE GENOMIC DNA]</scope>
    <source>
        <strain evidence="15">UW-LDO-IC</strain>
    </source>
</reference>
<dbReference type="InterPro" id="IPR013130">
    <property type="entry name" value="Fe3_Rdtase_TM_dom"/>
</dbReference>
<dbReference type="Pfam" id="PF01794">
    <property type="entry name" value="Ferric_reduct"/>
    <property type="match status" value="1"/>
</dbReference>
<evidence type="ECO:0000256" key="5">
    <source>
        <dbReference type="ARBA" id="ARBA00022714"/>
    </source>
</evidence>
<dbReference type="InterPro" id="IPR013112">
    <property type="entry name" value="FAD-bd_8"/>
</dbReference>
<dbReference type="PANTHER" id="PTHR47354:SF8">
    <property type="entry name" value="1,2-PHENYLACETYL-COA EPOXIDASE, SUBUNIT E"/>
    <property type="match status" value="1"/>
</dbReference>
<keyword evidence="7" id="KW-0274">FAD</keyword>
<dbReference type="PANTHER" id="PTHR47354">
    <property type="entry name" value="NADH OXIDOREDUCTASE HCR"/>
    <property type="match status" value="1"/>
</dbReference>
<dbReference type="GO" id="GO:0050660">
    <property type="term" value="F:flavin adenine dinucleotide binding"/>
    <property type="evidence" value="ECO:0007669"/>
    <property type="project" value="TreeGrafter"/>
</dbReference>
<accession>A0A369XR34</accession>